<comment type="subcellular location">
    <subcellularLocation>
        <location evidence="13">Cytoplasm</location>
    </subcellularLocation>
</comment>
<dbReference type="InterPro" id="IPR023940">
    <property type="entry name" value="DHDPR_bac"/>
</dbReference>
<dbReference type="HAMAP" id="MF_00102">
    <property type="entry name" value="DapB"/>
    <property type="match status" value="1"/>
</dbReference>
<evidence type="ECO:0000256" key="4">
    <source>
        <dbReference type="ARBA" id="ARBA00022857"/>
    </source>
</evidence>
<comment type="caution">
    <text evidence="13">Was originally thought to be a dihydrodipicolinate reductase (DHDPR), catalyzing the conversion of dihydrodipicolinate to tetrahydrodipicolinate. However, it was shown in E.coli that the substrate of the enzymatic reaction is not dihydrodipicolinate (DHDP) but in fact (2S,4S)-4-hydroxy-2,3,4,5-tetrahydrodipicolinic acid (HTPA), the product released by the DapA-catalyzed reaction.</text>
</comment>
<keyword evidence="17" id="KW-1185">Reference proteome</keyword>
<dbReference type="GO" id="GO:0005737">
    <property type="term" value="C:cytoplasm"/>
    <property type="evidence" value="ECO:0007669"/>
    <property type="project" value="UniProtKB-SubCell"/>
</dbReference>
<comment type="caution">
    <text evidence="13">Lacks conserved residue(s) required for the propagation of feature annotation.</text>
</comment>
<feature type="domain" description="Dihydrodipicolinate reductase C-terminal" evidence="15">
    <location>
        <begin position="128"/>
        <end position="264"/>
    </location>
</feature>
<dbReference type="Gene3D" id="3.30.360.10">
    <property type="entry name" value="Dihydrodipicolinate Reductase, domain 2"/>
    <property type="match status" value="1"/>
</dbReference>
<comment type="function">
    <text evidence="13">Catalyzes the conversion of 4-hydroxy-tetrahydrodipicolinate (HTPA) to tetrahydrodipicolinate.</text>
</comment>
<proteinExistence type="inferred from homology"/>
<evidence type="ECO:0000256" key="3">
    <source>
        <dbReference type="ARBA" id="ARBA00022605"/>
    </source>
</evidence>
<dbReference type="FunFam" id="3.30.360.10:FF:000004">
    <property type="entry name" value="4-hydroxy-tetrahydrodipicolinate reductase"/>
    <property type="match status" value="1"/>
</dbReference>
<dbReference type="PANTHER" id="PTHR20836:SF0">
    <property type="entry name" value="4-HYDROXY-TETRAHYDRODIPICOLINATE REDUCTASE 1, CHLOROPLASTIC-RELATED"/>
    <property type="match status" value="1"/>
</dbReference>
<feature type="domain" description="Dihydrodipicolinate reductase N-terminal" evidence="14">
    <location>
        <begin position="3"/>
        <end position="125"/>
    </location>
</feature>
<feature type="binding site" evidence="13">
    <location>
        <position position="44"/>
    </location>
    <ligand>
        <name>NADP(+)</name>
        <dbReference type="ChEBI" id="CHEBI:58349"/>
    </ligand>
</feature>
<sequence>MIGVTITGVSGRMGQMLARAVAQDARCELVGATALPDHEWIGRRLRDVLPDSASDVVVGAEAVDAIANADVVIDFTAPEATREHATLCAQAGAAHVIGTTGLDADDLEHLTRCAVHTTIVRAGNFSLGVNLLTVLTRKVAEALGDDFDIEIVEMHHRHKVDAPSGTALMLGEAAAEGRGVALDDMRESGRDGMTGERQRGAIGFAALRGGDVVGEHQAIFAGTGERITLGHIASDRMLFARGAVAAAVWARDQAAGEYDMVDVLGLS</sequence>
<dbReference type="Pfam" id="PF05173">
    <property type="entry name" value="DapB_C"/>
    <property type="match status" value="1"/>
</dbReference>
<evidence type="ECO:0000256" key="11">
    <source>
        <dbReference type="ARBA" id="ARBA00049080"/>
    </source>
</evidence>
<dbReference type="GO" id="GO:0050661">
    <property type="term" value="F:NADP binding"/>
    <property type="evidence" value="ECO:0007669"/>
    <property type="project" value="UniProtKB-UniRule"/>
</dbReference>
<comment type="catalytic activity">
    <reaction evidence="12 13">
        <text>(S)-2,3,4,5-tetrahydrodipicolinate + NAD(+) + H2O = (2S,4S)-4-hydroxy-2,3,4,5-tetrahydrodipicolinate + NADH + H(+)</text>
        <dbReference type="Rhea" id="RHEA:35323"/>
        <dbReference type="ChEBI" id="CHEBI:15377"/>
        <dbReference type="ChEBI" id="CHEBI:15378"/>
        <dbReference type="ChEBI" id="CHEBI:16845"/>
        <dbReference type="ChEBI" id="CHEBI:57540"/>
        <dbReference type="ChEBI" id="CHEBI:57945"/>
        <dbReference type="ChEBI" id="CHEBI:67139"/>
        <dbReference type="EC" id="1.17.1.8"/>
    </reaction>
</comment>
<dbReference type="GO" id="GO:0019877">
    <property type="term" value="P:diaminopimelate biosynthetic process"/>
    <property type="evidence" value="ECO:0007669"/>
    <property type="project" value="UniProtKB-UniRule"/>
</dbReference>
<protein>
    <recommendedName>
        <fullName evidence="10 13">4-hydroxy-tetrahydrodipicolinate reductase</fullName>
        <shortName evidence="13">HTPA reductase</shortName>
        <ecNumber evidence="10 13">1.17.1.8</ecNumber>
    </recommendedName>
</protein>
<dbReference type="SUPFAM" id="SSF51735">
    <property type="entry name" value="NAD(P)-binding Rossmann-fold domains"/>
    <property type="match status" value="1"/>
</dbReference>
<dbReference type="RefSeq" id="WP_166189164.1">
    <property type="nucleotide sequence ID" value="NZ_CP049811.1"/>
</dbReference>
<dbReference type="SUPFAM" id="SSF55347">
    <property type="entry name" value="Glyceraldehyde-3-phosphate dehydrogenase-like, C-terminal domain"/>
    <property type="match status" value="1"/>
</dbReference>
<keyword evidence="4 13" id="KW-0521">NADP</keyword>
<dbReference type="GO" id="GO:0009089">
    <property type="term" value="P:lysine biosynthetic process via diaminopimelate"/>
    <property type="evidence" value="ECO:0007669"/>
    <property type="project" value="UniProtKB-UniRule"/>
</dbReference>
<dbReference type="KEGG" id="mon:G8E03_04590"/>
<keyword evidence="8 13" id="KW-0457">Lysine biosynthesis</keyword>
<feature type="binding site" evidence="13">
    <location>
        <begin position="122"/>
        <end position="125"/>
    </location>
    <ligand>
        <name>NAD(+)</name>
        <dbReference type="ChEBI" id="CHEBI:57540"/>
    </ligand>
</feature>
<feature type="active site" description="Proton donor" evidence="13">
    <location>
        <position position="159"/>
    </location>
</feature>
<evidence type="ECO:0000256" key="2">
    <source>
        <dbReference type="ARBA" id="ARBA00022490"/>
    </source>
</evidence>
<feature type="binding site" evidence="13">
    <location>
        <begin position="8"/>
        <end position="13"/>
    </location>
    <ligand>
        <name>NAD(+)</name>
        <dbReference type="ChEBI" id="CHEBI:57540"/>
    </ligand>
</feature>
<dbReference type="InterPro" id="IPR000846">
    <property type="entry name" value="DapB_N"/>
</dbReference>
<keyword evidence="7 13" id="KW-0520">NAD</keyword>
<comment type="subunit">
    <text evidence="13">Homotetramer.</text>
</comment>
<evidence type="ECO:0000256" key="5">
    <source>
        <dbReference type="ARBA" id="ARBA00022915"/>
    </source>
</evidence>
<dbReference type="GO" id="GO:0016726">
    <property type="term" value="F:oxidoreductase activity, acting on CH or CH2 groups, NAD or NADP as acceptor"/>
    <property type="evidence" value="ECO:0007669"/>
    <property type="project" value="UniProtKB-UniRule"/>
</dbReference>
<dbReference type="PANTHER" id="PTHR20836">
    <property type="entry name" value="DIHYDRODIPICOLINATE REDUCTASE"/>
    <property type="match status" value="1"/>
</dbReference>
<dbReference type="NCBIfam" id="TIGR00036">
    <property type="entry name" value="dapB"/>
    <property type="match status" value="1"/>
</dbReference>
<dbReference type="UniPathway" id="UPA00034">
    <property type="reaction ID" value="UER00018"/>
</dbReference>
<evidence type="ECO:0000256" key="7">
    <source>
        <dbReference type="ARBA" id="ARBA00023027"/>
    </source>
</evidence>
<evidence type="ECO:0000313" key="17">
    <source>
        <dbReference type="Proteomes" id="UP000500791"/>
    </source>
</evidence>
<dbReference type="InterPro" id="IPR022664">
    <property type="entry name" value="DapB_N_CS"/>
</dbReference>
<dbReference type="EC" id="1.17.1.8" evidence="10 13"/>
<evidence type="ECO:0000256" key="8">
    <source>
        <dbReference type="ARBA" id="ARBA00023154"/>
    </source>
</evidence>
<keyword evidence="5 13" id="KW-0220">Diaminopimelate biosynthesis</keyword>
<evidence type="ECO:0000256" key="12">
    <source>
        <dbReference type="ARBA" id="ARBA00049396"/>
    </source>
</evidence>
<comment type="similarity">
    <text evidence="1 13">Belongs to the DapB family.</text>
</comment>
<dbReference type="AlphaFoldDB" id="A0A6G7VJ29"/>
<evidence type="ECO:0000256" key="9">
    <source>
        <dbReference type="ARBA" id="ARBA00037922"/>
    </source>
</evidence>
<feature type="active site" description="Proton donor/acceptor" evidence="13">
    <location>
        <position position="155"/>
    </location>
</feature>
<evidence type="ECO:0000256" key="6">
    <source>
        <dbReference type="ARBA" id="ARBA00023002"/>
    </source>
</evidence>
<keyword evidence="6 13" id="KW-0560">Oxidoreductase</keyword>
<name>A0A6G7VJ29_9RHOB</name>
<dbReference type="GO" id="GO:0008839">
    <property type="term" value="F:4-hydroxy-tetrahydrodipicolinate reductase"/>
    <property type="evidence" value="ECO:0007669"/>
    <property type="project" value="UniProtKB-UniRule"/>
</dbReference>
<evidence type="ECO:0000256" key="10">
    <source>
        <dbReference type="ARBA" id="ARBA00038983"/>
    </source>
</evidence>
<dbReference type="GO" id="GO:0051287">
    <property type="term" value="F:NAD binding"/>
    <property type="evidence" value="ECO:0007669"/>
    <property type="project" value="UniProtKB-UniRule"/>
</dbReference>
<dbReference type="PROSITE" id="PS01298">
    <property type="entry name" value="DAPB"/>
    <property type="match status" value="1"/>
</dbReference>
<organism evidence="16 17">
    <name type="scientific">Pontivivens nitratireducens</name>
    <dbReference type="NCBI Taxonomy" id="2758038"/>
    <lineage>
        <taxon>Bacteria</taxon>
        <taxon>Pseudomonadati</taxon>
        <taxon>Pseudomonadota</taxon>
        <taxon>Alphaproteobacteria</taxon>
        <taxon>Rhodobacterales</taxon>
        <taxon>Paracoccaceae</taxon>
        <taxon>Pontivivens</taxon>
    </lineage>
</organism>
<dbReference type="CDD" id="cd02274">
    <property type="entry name" value="DHDPR_N"/>
    <property type="match status" value="1"/>
</dbReference>
<dbReference type="EMBL" id="CP049811">
    <property type="protein sequence ID" value="QIK40103.1"/>
    <property type="molecule type" value="Genomic_DNA"/>
</dbReference>
<evidence type="ECO:0000259" key="14">
    <source>
        <dbReference type="Pfam" id="PF01113"/>
    </source>
</evidence>
<dbReference type="Pfam" id="PF01113">
    <property type="entry name" value="DapB_N"/>
    <property type="match status" value="1"/>
</dbReference>
<feature type="binding site" evidence="13">
    <location>
        <begin position="98"/>
        <end position="100"/>
    </location>
    <ligand>
        <name>NAD(+)</name>
        <dbReference type="ChEBI" id="CHEBI:57540"/>
    </ligand>
</feature>
<reference evidence="16 17" key="1">
    <citation type="submission" date="2020-03" db="EMBL/GenBank/DDBJ databases">
        <title>Complete genome sequence of Monaibacterium sp. ALG8 with diverse plasmids.</title>
        <authorList>
            <person name="Sun C."/>
        </authorList>
    </citation>
    <scope>NUCLEOTIDE SEQUENCE [LARGE SCALE GENOMIC DNA]</scope>
    <source>
        <strain evidence="16 17">ALG8</strain>
    </source>
</reference>
<evidence type="ECO:0000256" key="1">
    <source>
        <dbReference type="ARBA" id="ARBA00006642"/>
    </source>
</evidence>
<dbReference type="InterPro" id="IPR022663">
    <property type="entry name" value="DapB_C"/>
</dbReference>
<feature type="binding site" evidence="13">
    <location>
        <begin position="165"/>
        <end position="166"/>
    </location>
    <ligand>
        <name>(S)-2,3,4,5-tetrahydrodipicolinate</name>
        <dbReference type="ChEBI" id="CHEBI:16845"/>
    </ligand>
</feature>
<evidence type="ECO:0000256" key="13">
    <source>
        <dbReference type="HAMAP-Rule" id="MF_00102"/>
    </source>
</evidence>
<dbReference type="InterPro" id="IPR036291">
    <property type="entry name" value="NAD(P)-bd_dom_sf"/>
</dbReference>
<dbReference type="Proteomes" id="UP000500791">
    <property type="component" value="Chromosome"/>
</dbReference>
<keyword evidence="2 13" id="KW-0963">Cytoplasm</keyword>
<comment type="pathway">
    <text evidence="9 13">Amino-acid biosynthesis; L-lysine biosynthesis via DAP pathway; (S)-tetrahydrodipicolinate from L-aspartate: step 4/4.</text>
</comment>
<feature type="binding site" evidence="13">
    <location>
        <position position="156"/>
    </location>
    <ligand>
        <name>(S)-2,3,4,5-tetrahydrodipicolinate</name>
        <dbReference type="ChEBI" id="CHEBI:16845"/>
    </ligand>
</feature>
<gene>
    <name evidence="13" type="primary">dapB</name>
    <name evidence="16" type="ORF">G8E03_04590</name>
</gene>
<dbReference type="Gene3D" id="3.40.50.720">
    <property type="entry name" value="NAD(P)-binding Rossmann-like Domain"/>
    <property type="match status" value="1"/>
</dbReference>
<evidence type="ECO:0000313" key="16">
    <source>
        <dbReference type="EMBL" id="QIK40103.1"/>
    </source>
</evidence>
<accession>A0A6G7VJ29</accession>
<evidence type="ECO:0000259" key="15">
    <source>
        <dbReference type="Pfam" id="PF05173"/>
    </source>
</evidence>
<keyword evidence="3 13" id="KW-0028">Amino-acid biosynthesis</keyword>
<dbReference type="PIRSF" id="PIRSF000161">
    <property type="entry name" value="DHPR"/>
    <property type="match status" value="1"/>
</dbReference>
<comment type="catalytic activity">
    <reaction evidence="11 13">
        <text>(S)-2,3,4,5-tetrahydrodipicolinate + NADP(+) + H2O = (2S,4S)-4-hydroxy-2,3,4,5-tetrahydrodipicolinate + NADPH + H(+)</text>
        <dbReference type="Rhea" id="RHEA:35331"/>
        <dbReference type="ChEBI" id="CHEBI:15377"/>
        <dbReference type="ChEBI" id="CHEBI:15378"/>
        <dbReference type="ChEBI" id="CHEBI:16845"/>
        <dbReference type="ChEBI" id="CHEBI:57783"/>
        <dbReference type="ChEBI" id="CHEBI:58349"/>
        <dbReference type="ChEBI" id="CHEBI:67139"/>
        <dbReference type="EC" id="1.17.1.8"/>
    </reaction>
</comment>